<dbReference type="PANTHER" id="PTHR23359">
    <property type="entry name" value="NUCLEOTIDE KINASE"/>
    <property type="match status" value="1"/>
</dbReference>
<keyword evidence="2 5" id="KW-0545">Nucleotide biosynthesis</keyword>
<organism evidence="8 9">
    <name type="scientific">Candidatus Woykebacteria bacterium RBG_19FT_COMBO_43_10</name>
    <dbReference type="NCBI Taxonomy" id="1802598"/>
    <lineage>
        <taxon>Bacteria</taxon>
        <taxon>Candidatus Woykeibacteriota</taxon>
    </lineage>
</organism>
<dbReference type="InterPro" id="IPR000850">
    <property type="entry name" value="Adenylat/UMP-CMP_kin"/>
</dbReference>
<evidence type="ECO:0000256" key="4">
    <source>
        <dbReference type="ARBA" id="ARBA00022777"/>
    </source>
</evidence>
<keyword evidence="3 5" id="KW-0547">Nucleotide-binding</keyword>
<feature type="region of interest" description="NMP" evidence="5">
    <location>
        <begin position="30"/>
        <end position="59"/>
    </location>
</feature>
<dbReference type="GO" id="GO:0005737">
    <property type="term" value="C:cytoplasm"/>
    <property type="evidence" value="ECO:0007669"/>
    <property type="project" value="UniProtKB-SubCell"/>
</dbReference>
<dbReference type="GO" id="GO:0004017">
    <property type="term" value="F:AMP kinase activity"/>
    <property type="evidence" value="ECO:0007669"/>
    <property type="project" value="UniProtKB-UniRule"/>
</dbReference>
<feature type="binding site" evidence="5">
    <location>
        <position position="36"/>
    </location>
    <ligand>
        <name>AMP</name>
        <dbReference type="ChEBI" id="CHEBI:456215"/>
    </ligand>
</feature>
<dbReference type="CDD" id="cd01428">
    <property type="entry name" value="ADK"/>
    <property type="match status" value="1"/>
</dbReference>
<dbReference type="AlphaFoldDB" id="A0A1G1WG83"/>
<feature type="binding site" evidence="5">
    <location>
        <begin position="85"/>
        <end position="88"/>
    </location>
    <ligand>
        <name>AMP</name>
        <dbReference type="ChEBI" id="CHEBI:456215"/>
    </ligand>
</feature>
<dbReference type="Pfam" id="PF00406">
    <property type="entry name" value="ADK"/>
    <property type="match status" value="1"/>
</dbReference>
<proteinExistence type="inferred from homology"/>
<comment type="catalytic activity">
    <reaction evidence="5 7">
        <text>AMP + ATP = 2 ADP</text>
        <dbReference type="Rhea" id="RHEA:12973"/>
        <dbReference type="ChEBI" id="CHEBI:30616"/>
        <dbReference type="ChEBI" id="CHEBI:456215"/>
        <dbReference type="ChEBI" id="CHEBI:456216"/>
        <dbReference type="EC" id="2.7.4.3"/>
    </reaction>
</comment>
<dbReference type="EC" id="2.7.4.3" evidence="5 7"/>
<feature type="binding site" evidence="5">
    <location>
        <position position="92"/>
    </location>
    <ligand>
        <name>AMP</name>
        <dbReference type="ChEBI" id="CHEBI:456215"/>
    </ligand>
</feature>
<feature type="binding site" evidence="5">
    <location>
        <begin position="57"/>
        <end position="59"/>
    </location>
    <ligand>
        <name>AMP</name>
        <dbReference type="ChEBI" id="CHEBI:456215"/>
    </ligand>
</feature>
<dbReference type="Gene3D" id="3.40.50.300">
    <property type="entry name" value="P-loop containing nucleotide triphosphate hydrolases"/>
    <property type="match status" value="1"/>
</dbReference>
<name>A0A1G1WG83_9BACT</name>
<feature type="binding site" evidence="5">
    <location>
        <position position="122"/>
    </location>
    <ligand>
        <name>AMP</name>
        <dbReference type="ChEBI" id="CHEBI:456215"/>
    </ligand>
</feature>
<evidence type="ECO:0000313" key="9">
    <source>
        <dbReference type="Proteomes" id="UP000176645"/>
    </source>
</evidence>
<feature type="binding site" evidence="5">
    <location>
        <begin position="10"/>
        <end position="15"/>
    </location>
    <ligand>
        <name>ATP</name>
        <dbReference type="ChEBI" id="CHEBI:30616"/>
    </ligand>
</feature>
<evidence type="ECO:0000256" key="1">
    <source>
        <dbReference type="ARBA" id="ARBA00022679"/>
    </source>
</evidence>
<feature type="binding site" evidence="5">
    <location>
        <position position="31"/>
    </location>
    <ligand>
        <name>AMP</name>
        <dbReference type="ChEBI" id="CHEBI:456215"/>
    </ligand>
</feature>
<dbReference type="GO" id="GO:0044209">
    <property type="term" value="P:AMP salvage"/>
    <property type="evidence" value="ECO:0007669"/>
    <property type="project" value="UniProtKB-UniRule"/>
</dbReference>
<dbReference type="Proteomes" id="UP000176645">
    <property type="component" value="Unassembled WGS sequence"/>
</dbReference>
<dbReference type="PRINTS" id="PR00094">
    <property type="entry name" value="ADENYLTKNASE"/>
</dbReference>
<evidence type="ECO:0000256" key="2">
    <source>
        <dbReference type="ARBA" id="ARBA00022727"/>
    </source>
</evidence>
<keyword evidence="1 5" id="KW-0808">Transferase</keyword>
<keyword evidence="5 7" id="KW-0067">ATP-binding</keyword>
<comment type="subcellular location">
    <subcellularLocation>
        <location evidence="5 7">Cytoplasm</location>
    </subcellularLocation>
</comment>
<evidence type="ECO:0000256" key="7">
    <source>
        <dbReference type="RuleBase" id="RU003331"/>
    </source>
</evidence>
<comment type="subunit">
    <text evidence="5 7">Monomer.</text>
</comment>
<dbReference type="SUPFAM" id="SSF52540">
    <property type="entry name" value="P-loop containing nucleoside triphosphate hydrolases"/>
    <property type="match status" value="1"/>
</dbReference>
<dbReference type="HAMAP" id="MF_00235">
    <property type="entry name" value="Adenylate_kinase_Adk"/>
    <property type="match status" value="1"/>
</dbReference>
<comment type="caution">
    <text evidence="8">The sequence shown here is derived from an EMBL/GenBank/DDBJ whole genome shotgun (WGS) entry which is preliminary data.</text>
</comment>
<evidence type="ECO:0000256" key="3">
    <source>
        <dbReference type="ARBA" id="ARBA00022741"/>
    </source>
</evidence>
<comment type="domain">
    <text evidence="5">Consists of three domains, a large central CORE domain and two small peripheral domains, NMPbind and LID, which undergo movements during catalysis. The LID domain closes over the site of phosphoryl transfer upon ATP binding. Assembling and dissambling the active center during each catalytic cycle provides an effective means to prevent ATP hydrolysis.</text>
</comment>
<dbReference type="InterPro" id="IPR033690">
    <property type="entry name" value="Adenylat_kinase_CS"/>
</dbReference>
<feature type="binding site" evidence="5">
    <location>
        <position position="120"/>
    </location>
    <ligand>
        <name>ATP</name>
        <dbReference type="ChEBI" id="CHEBI:30616"/>
    </ligand>
</feature>
<dbReference type="InterPro" id="IPR027417">
    <property type="entry name" value="P-loop_NTPase"/>
</dbReference>
<dbReference type="PROSITE" id="PS00113">
    <property type="entry name" value="ADENYLATE_KINASE"/>
    <property type="match status" value="1"/>
</dbReference>
<comment type="function">
    <text evidence="5">Catalyzes the reversible transfer of the terminal phosphate group between ATP and AMP. Plays an important role in cellular energy homeostasis and in adenine nucleotide metabolism.</text>
</comment>
<dbReference type="UniPathway" id="UPA00588">
    <property type="reaction ID" value="UER00649"/>
</dbReference>
<dbReference type="GO" id="GO:0005524">
    <property type="term" value="F:ATP binding"/>
    <property type="evidence" value="ECO:0007669"/>
    <property type="project" value="UniProtKB-UniRule"/>
</dbReference>
<dbReference type="EMBL" id="MHCU01000061">
    <property type="protein sequence ID" value="OGY26695.1"/>
    <property type="molecule type" value="Genomic_DNA"/>
</dbReference>
<keyword evidence="4 5" id="KW-0418">Kinase</keyword>
<feature type="binding site" evidence="5">
    <location>
        <position position="162"/>
    </location>
    <ligand>
        <name>ATP</name>
        <dbReference type="ChEBI" id="CHEBI:30616"/>
    </ligand>
</feature>
<evidence type="ECO:0000313" key="8">
    <source>
        <dbReference type="EMBL" id="OGY26695.1"/>
    </source>
</evidence>
<sequence>MNILVFGGQGSGKSTHAKYIADKLEIPYIYTGDLFRELEGEESEKGKKIRDLMKKGILIPNELAIAAFAEYIKKFDLSKGVVLDGFPRNLEQAKALQLKINLIIYVTLPENTAIQRLMERKRYDDTPRAIKKRLDLYKEETKPLLYFYKKKGVKVVEIDNTPSVEEVRAALDDFLEKQSRNKNNA</sequence>
<evidence type="ECO:0000256" key="5">
    <source>
        <dbReference type="HAMAP-Rule" id="MF_00235"/>
    </source>
</evidence>
<reference evidence="8 9" key="1">
    <citation type="journal article" date="2016" name="Nat. Commun.">
        <title>Thousands of microbial genomes shed light on interconnected biogeochemical processes in an aquifer system.</title>
        <authorList>
            <person name="Anantharaman K."/>
            <person name="Brown C.T."/>
            <person name="Hug L.A."/>
            <person name="Sharon I."/>
            <person name="Castelle C.J."/>
            <person name="Probst A.J."/>
            <person name="Thomas B.C."/>
            <person name="Singh A."/>
            <person name="Wilkins M.J."/>
            <person name="Karaoz U."/>
            <person name="Brodie E.L."/>
            <person name="Williams K.H."/>
            <person name="Hubbard S.S."/>
            <person name="Banfield J.F."/>
        </authorList>
    </citation>
    <scope>NUCLEOTIDE SEQUENCE [LARGE SCALE GENOMIC DNA]</scope>
</reference>
<comment type="caution">
    <text evidence="5">Lacks conserved residue(s) required for the propagation of feature annotation.</text>
</comment>
<protein>
    <recommendedName>
        <fullName evidence="5 7">Adenylate kinase</fullName>
        <shortName evidence="5">AK</shortName>
        <ecNumber evidence="5 7">2.7.4.3</ecNumber>
    </recommendedName>
    <alternativeName>
        <fullName evidence="5">ATP-AMP transphosphorylase</fullName>
    </alternativeName>
    <alternativeName>
        <fullName evidence="5">ATP:AMP phosphotransferase</fullName>
    </alternativeName>
    <alternativeName>
        <fullName evidence="5">Adenylate monophosphate kinase</fullName>
    </alternativeName>
</protein>
<accession>A0A1G1WG83</accession>
<comment type="similarity">
    <text evidence="5 6">Belongs to the adenylate kinase family.</text>
</comment>
<evidence type="ECO:0000256" key="6">
    <source>
        <dbReference type="RuleBase" id="RU003330"/>
    </source>
</evidence>
<feature type="binding site" evidence="5">
    <location>
        <position position="133"/>
    </location>
    <ligand>
        <name>AMP</name>
        <dbReference type="ChEBI" id="CHEBI:456215"/>
    </ligand>
</feature>
<gene>
    <name evidence="5" type="primary">adk</name>
    <name evidence="8" type="ORF">A2Z42_01380</name>
</gene>
<comment type="pathway">
    <text evidence="5">Purine metabolism; AMP biosynthesis via salvage pathway; AMP from ADP: step 1/1.</text>
</comment>
<keyword evidence="5" id="KW-0963">Cytoplasm</keyword>